<organism evidence="1 2">
    <name type="scientific">Enterobacteria phage phiJLA23</name>
    <dbReference type="NCBI Taxonomy" id="1273706"/>
    <lineage>
        <taxon>Viruses</taxon>
        <taxon>Duplodnaviria</taxon>
        <taxon>Heunggongvirae</taxon>
        <taxon>Uroviricota</taxon>
        <taxon>Caudoviricetes</taxon>
        <taxon>Drexlerviridae</taxon>
        <taxon>Rogunavirinae</taxon>
        <taxon>Rogunavirus</taxon>
        <taxon>Rogunavirus JLA23</taxon>
    </lineage>
</organism>
<name>L7TJ42_9CAUD</name>
<proteinExistence type="predicted"/>
<keyword evidence="2" id="KW-1185">Reference proteome</keyword>
<gene>
    <name evidence="1" type="ORF">JLA_52</name>
</gene>
<accession>L7TJ42</accession>
<protein>
    <submittedName>
        <fullName evidence="1">Putative minor capsid protein</fullName>
    </submittedName>
</protein>
<dbReference type="Proteomes" id="UP000011255">
    <property type="component" value="Segment"/>
</dbReference>
<evidence type="ECO:0000313" key="1">
    <source>
        <dbReference type="EMBL" id="AGC35382.1"/>
    </source>
</evidence>
<dbReference type="EMBL" id="KC333879">
    <property type="protein sequence ID" value="AGC35382.1"/>
    <property type="molecule type" value="Genomic_DNA"/>
</dbReference>
<evidence type="ECO:0000313" key="2">
    <source>
        <dbReference type="Proteomes" id="UP000011255"/>
    </source>
</evidence>
<sequence>MIADIEEMKKDCPEDFFMITATCVMTNGSFTLLNEYEFKLDPINDQVEIVSDDGFAWKLHNEFDGYYGCNDAKGKHVSFLVYE</sequence>
<reference evidence="1 2" key="1">
    <citation type="journal article" date="2013" name="Genome Announc.">
        <title>Complete Genome Sequence of Escherichia coli O157:H7 Bacteriophage phiJLA23 Isolated in Mexico.</title>
        <authorList>
            <person name="Amarillas L."/>
            <person name="Chaidez C."/>
            <person name="Lugo Y."/>
            <person name="Leon-Felix J."/>
        </authorList>
    </citation>
    <scope>NUCLEOTIDE SEQUENCE [LARGE SCALE GENOMIC DNA]</scope>
</reference>